<organism evidence="1 2">
    <name type="scientific">Ferrithrix thermotolerans DSM 19514</name>
    <dbReference type="NCBI Taxonomy" id="1121881"/>
    <lineage>
        <taxon>Bacteria</taxon>
        <taxon>Bacillati</taxon>
        <taxon>Actinomycetota</taxon>
        <taxon>Acidimicrobiia</taxon>
        <taxon>Acidimicrobiales</taxon>
        <taxon>Acidimicrobiaceae</taxon>
        <taxon>Ferrithrix</taxon>
    </lineage>
</organism>
<name>A0A1M4X8H8_9ACTN</name>
<gene>
    <name evidence="1" type="ORF">SAMN02745225_01934</name>
</gene>
<protein>
    <submittedName>
        <fullName evidence="1">Uncharacterized protein</fullName>
    </submittedName>
</protein>
<dbReference type="EMBL" id="FQUL01000035">
    <property type="protein sequence ID" value="SHE89705.1"/>
    <property type="molecule type" value="Genomic_DNA"/>
</dbReference>
<dbReference type="Proteomes" id="UP000184295">
    <property type="component" value="Unassembled WGS sequence"/>
</dbReference>
<evidence type="ECO:0000313" key="1">
    <source>
        <dbReference type="EMBL" id="SHE89705.1"/>
    </source>
</evidence>
<proteinExistence type="predicted"/>
<dbReference type="AlphaFoldDB" id="A0A1M4X8H8"/>
<reference evidence="2" key="1">
    <citation type="submission" date="2016-11" db="EMBL/GenBank/DDBJ databases">
        <authorList>
            <person name="Varghese N."/>
            <person name="Submissions S."/>
        </authorList>
    </citation>
    <scope>NUCLEOTIDE SEQUENCE [LARGE SCALE GENOMIC DNA]</scope>
    <source>
        <strain evidence="2">DSM 19514</strain>
    </source>
</reference>
<keyword evidence="2" id="KW-1185">Reference proteome</keyword>
<sequence>MPNCHTCALPVPNSANVCSYCGVGLDGSGQYRVSKDGDKFTLSAGGVVVAVATPKEEVFQLKRPGALASENYLVPVDGSANPSVAILNRALDSIVQLTFEGSKSTSISATVETGLVSLRLMLRRDGEIGVHLINGDGAVVLFASQDQDSNDIGLDLLLMKPNPELLPMGYFGIIVALMQYALK</sequence>
<accession>A0A1M4X8H8</accession>
<evidence type="ECO:0000313" key="2">
    <source>
        <dbReference type="Proteomes" id="UP000184295"/>
    </source>
</evidence>
<dbReference type="STRING" id="1121881.SAMN02745225_01934"/>